<reference evidence="1 2" key="1">
    <citation type="submission" date="2019-02" db="EMBL/GenBank/DDBJ databases">
        <title>Deep-cultivation of Planctomycetes and their phenomic and genomic characterization uncovers novel biology.</title>
        <authorList>
            <person name="Wiegand S."/>
            <person name="Jogler M."/>
            <person name="Boedeker C."/>
            <person name="Pinto D."/>
            <person name="Vollmers J."/>
            <person name="Rivas-Marin E."/>
            <person name="Kohn T."/>
            <person name="Peeters S.H."/>
            <person name="Heuer A."/>
            <person name="Rast P."/>
            <person name="Oberbeckmann S."/>
            <person name="Bunk B."/>
            <person name="Jeske O."/>
            <person name="Meyerdierks A."/>
            <person name="Storesund J.E."/>
            <person name="Kallscheuer N."/>
            <person name="Luecker S."/>
            <person name="Lage O.M."/>
            <person name="Pohl T."/>
            <person name="Merkel B.J."/>
            <person name="Hornburger P."/>
            <person name="Mueller R.-W."/>
            <person name="Bruemmer F."/>
            <person name="Labrenz M."/>
            <person name="Spormann A.M."/>
            <person name="Op den Camp H."/>
            <person name="Overmann J."/>
            <person name="Amann R."/>
            <person name="Jetten M.S.M."/>
            <person name="Mascher T."/>
            <person name="Medema M.H."/>
            <person name="Devos D.P."/>
            <person name="Kaster A.-K."/>
            <person name="Ovreas L."/>
            <person name="Rohde M."/>
            <person name="Galperin M.Y."/>
            <person name="Jogler C."/>
        </authorList>
    </citation>
    <scope>NUCLEOTIDE SEQUENCE [LARGE SCALE GENOMIC DNA]</scope>
    <source>
        <strain evidence="1 2">HG15A2</strain>
    </source>
</reference>
<evidence type="ECO:0000313" key="1">
    <source>
        <dbReference type="EMBL" id="QDT01082.1"/>
    </source>
</evidence>
<dbReference type="Proteomes" id="UP000319852">
    <property type="component" value="Chromosome"/>
</dbReference>
<dbReference type="EMBL" id="CP036263">
    <property type="protein sequence ID" value="QDT01082.1"/>
    <property type="molecule type" value="Genomic_DNA"/>
</dbReference>
<name>A0A517N1R9_9BACT</name>
<protein>
    <submittedName>
        <fullName evidence="1">Uncharacterized protein</fullName>
    </submittedName>
</protein>
<dbReference type="KEGG" id="amob:HG15A2_44240"/>
<proteinExistence type="predicted"/>
<organism evidence="1 2">
    <name type="scientific">Adhaeretor mobilis</name>
    <dbReference type="NCBI Taxonomy" id="1930276"/>
    <lineage>
        <taxon>Bacteria</taxon>
        <taxon>Pseudomonadati</taxon>
        <taxon>Planctomycetota</taxon>
        <taxon>Planctomycetia</taxon>
        <taxon>Pirellulales</taxon>
        <taxon>Lacipirellulaceae</taxon>
        <taxon>Adhaeretor</taxon>
    </lineage>
</organism>
<gene>
    <name evidence="1" type="ORF">HG15A2_44240</name>
</gene>
<sequence>MDGMWGDSNRVNGLELPKLLISLLNNNLWVHPGDDILGRVIPWCRDPFVFLDREMMIQESKQCSSIDLFFRSASSKESKQRVPPLPWIDTDLAVMIGCNKHLGDDVGICLDYRTDSLDPCVVASYWPEKSSFDDYDKFGHFWREVTPTFSEFAKILNLQ</sequence>
<dbReference type="AlphaFoldDB" id="A0A517N1R9"/>
<evidence type="ECO:0000313" key="2">
    <source>
        <dbReference type="Proteomes" id="UP000319852"/>
    </source>
</evidence>
<accession>A0A517N1R9</accession>
<keyword evidence="2" id="KW-1185">Reference proteome</keyword>